<comment type="similarity">
    <text evidence="3 11">Belongs to the NadD family.</text>
</comment>
<evidence type="ECO:0000256" key="2">
    <source>
        <dbReference type="ARBA" id="ARBA00005019"/>
    </source>
</evidence>
<evidence type="ECO:0000256" key="3">
    <source>
        <dbReference type="ARBA" id="ARBA00009014"/>
    </source>
</evidence>
<dbReference type="SUPFAM" id="SSF52374">
    <property type="entry name" value="Nucleotidylyl transferase"/>
    <property type="match status" value="1"/>
</dbReference>
<dbReference type="GO" id="GO:0005524">
    <property type="term" value="F:ATP binding"/>
    <property type="evidence" value="ECO:0007669"/>
    <property type="project" value="UniProtKB-KW"/>
</dbReference>
<keyword evidence="6 11" id="KW-0548">Nucleotidyltransferase</keyword>
<dbReference type="Pfam" id="PF01467">
    <property type="entry name" value="CTP_transf_like"/>
    <property type="match status" value="1"/>
</dbReference>
<dbReference type="InterPro" id="IPR005248">
    <property type="entry name" value="NadD/NMNAT"/>
</dbReference>
<keyword evidence="8 11" id="KW-0067">ATP-binding</keyword>
<dbReference type="PANTHER" id="PTHR39321:SF3">
    <property type="entry name" value="PHOSPHOPANTETHEINE ADENYLYLTRANSFERASE"/>
    <property type="match status" value="1"/>
</dbReference>
<keyword evidence="5 11" id="KW-0808">Transferase</keyword>
<dbReference type="EMBL" id="JABFCZ010000029">
    <property type="protein sequence ID" value="MBD1549031.1"/>
    <property type="molecule type" value="Genomic_DNA"/>
</dbReference>
<keyword evidence="4 11" id="KW-0662">Pyridine nucleotide biosynthesis</keyword>
<comment type="function">
    <text evidence="1 11">Catalyzes the reversible adenylation of nicotinate mononucleotide (NaMN) to nicotinic acid adenine dinucleotide (NaAD).</text>
</comment>
<comment type="pathway">
    <text evidence="2 11">Cofactor biosynthesis; NAD(+) biosynthesis; deamido-NAD(+) from nicotinate D-ribonucleotide: step 1/1.</text>
</comment>
<dbReference type="NCBIfam" id="TIGR00125">
    <property type="entry name" value="cyt_tran_rel"/>
    <property type="match status" value="1"/>
</dbReference>
<dbReference type="GO" id="GO:0009435">
    <property type="term" value="P:NAD+ biosynthetic process"/>
    <property type="evidence" value="ECO:0007669"/>
    <property type="project" value="UniProtKB-UniRule"/>
</dbReference>
<comment type="catalytic activity">
    <reaction evidence="10 11">
        <text>nicotinate beta-D-ribonucleotide + ATP + H(+) = deamido-NAD(+) + diphosphate</text>
        <dbReference type="Rhea" id="RHEA:22860"/>
        <dbReference type="ChEBI" id="CHEBI:15378"/>
        <dbReference type="ChEBI" id="CHEBI:30616"/>
        <dbReference type="ChEBI" id="CHEBI:33019"/>
        <dbReference type="ChEBI" id="CHEBI:57502"/>
        <dbReference type="ChEBI" id="CHEBI:58437"/>
        <dbReference type="EC" id="2.7.7.18"/>
    </reaction>
</comment>
<dbReference type="NCBIfam" id="NF000843">
    <property type="entry name" value="PRK00071.2-2"/>
    <property type="match status" value="1"/>
</dbReference>
<dbReference type="HAMAP" id="MF_00244">
    <property type="entry name" value="NaMN_adenylyltr"/>
    <property type="match status" value="1"/>
</dbReference>
<dbReference type="PANTHER" id="PTHR39321">
    <property type="entry name" value="NICOTINATE-NUCLEOTIDE ADENYLYLTRANSFERASE-RELATED"/>
    <property type="match status" value="1"/>
</dbReference>
<feature type="domain" description="Cytidyltransferase-like" evidence="12">
    <location>
        <begin position="14"/>
        <end position="163"/>
    </location>
</feature>
<evidence type="ECO:0000256" key="4">
    <source>
        <dbReference type="ARBA" id="ARBA00022642"/>
    </source>
</evidence>
<name>A0A926P2R8_9HYPH</name>
<dbReference type="Proteomes" id="UP000598467">
    <property type="component" value="Unassembled WGS sequence"/>
</dbReference>
<keyword evidence="9 11" id="KW-0520">NAD</keyword>
<dbReference type="AlphaFoldDB" id="A0A926P2R8"/>
<evidence type="ECO:0000256" key="9">
    <source>
        <dbReference type="ARBA" id="ARBA00023027"/>
    </source>
</evidence>
<protein>
    <recommendedName>
        <fullName evidence="11">Probable nicotinate-nucleotide adenylyltransferase</fullName>
        <ecNumber evidence="11">2.7.7.18</ecNumber>
    </recommendedName>
    <alternativeName>
        <fullName evidence="11">Deamido-NAD(+) diphosphorylase</fullName>
    </alternativeName>
    <alternativeName>
        <fullName evidence="11">Deamido-NAD(+) pyrophosphorylase</fullName>
    </alternativeName>
    <alternativeName>
        <fullName evidence="11">Nicotinate mononucleotide adenylyltransferase</fullName>
        <shortName evidence="11">NaMN adenylyltransferase</shortName>
    </alternativeName>
</protein>
<dbReference type="EC" id="2.7.7.18" evidence="11"/>
<evidence type="ECO:0000256" key="6">
    <source>
        <dbReference type="ARBA" id="ARBA00022695"/>
    </source>
</evidence>
<evidence type="ECO:0000256" key="7">
    <source>
        <dbReference type="ARBA" id="ARBA00022741"/>
    </source>
</evidence>
<evidence type="ECO:0000259" key="12">
    <source>
        <dbReference type="Pfam" id="PF01467"/>
    </source>
</evidence>
<sequence>MKLPHAEAGNRIGIFGGSFNPPHSGHRLVAQTVLNRLQLDQVWWFVTPGNPLKEHGDLAPLEMRIHMTSALADHPRMKVTAYEAVLGSPYTARTIEMLRVRRPSLRFVWVMGADNLAGFHRWQDWRAIAGLVPIAIVDRPGASLSVLSAPMAKAYEKYRLPEKDAALLADLEPPAWTFLHAPLDETSSTFLRGKTRS</sequence>
<dbReference type="NCBIfam" id="NF000845">
    <property type="entry name" value="PRK00071.2-4"/>
    <property type="match status" value="1"/>
</dbReference>
<reference evidence="13" key="1">
    <citation type="submission" date="2020-05" db="EMBL/GenBank/DDBJ databases">
        <title>Identification of trans-AT polyketide cluster in two marine bacteria, producers of a novel glutaramide-containing polyketide sesbanimide D and analogs.</title>
        <authorList>
            <person name="Kacar D."/>
            <person name="Rodriguez P."/>
            <person name="Canedo L."/>
            <person name="Gonzalez E."/>
            <person name="Galan B."/>
            <person name="De La Calle F."/>
            <person name="Garcia J.L."/>
        </authorList>
    </citation>
    <scope>NUCLEOTIDE SEQUENCE</scope>
    <source>
        <strain evidence="13">PHM038</strain>
    </source>
</reference>
<keyword evidence="7 11" id="KW-0547">Nucleotide-binding</keyword>
<dbReference type="InterPro" id="IPR004821">
    <property type="entry name" value="Cyt_trans-like"/>
</dbReference>
<evidence type="ECO:0000256" key="1">
    <source>
        <dbReference type="ARBA" id="ARBA00002324"/>
    </source>
</evidence>
<evidence type="ECO:0000256" key="11">
    <source>
        <dbReference type="HAMAP-Rule" id="MF_00244"/>
    </source>
</evidence>
<accession>A0A926P2R8</accession>
<evidence type="ECO:0000256" key="10">
    <source>
        <dbReference type="ARBA" id="ARBA00048721"/>
    </source>
</evidence>
<dbReference type="CDD" id="cd02165">
    <property type="entry name" value="NMNAT"/>
    <property type="match status" value="1"/>
</dbReference>
<evidence type="ECO:0000256" key="5">
    <source>
        <dbReference type="ARBA" id="ARBA00022679"/>
    </source>
</evidence>
<evidence type="ECO:0000313" key="14">
    <source>
        <dbReference type="Proteomes" id="UP000598467"/>
    </source>
</evidence>
<organism evidence="13 14">
    <name type="scientific">Roseibium aggregatum</name>
    <dbReference type="NCBI Taxonomy" id="187304"/>
    <lineage>
        <taxon>Bacteria</taxon>
        <taxon>Pseudomonadati</taxon>
        <taxon>Pseudomonadota</taxon>
        <taxon>Alphaproteobacteria</taxon>
        <taxon>Hyphomicrobiales</taxon>
        <taxon>Stappiaceae</taxon>
        <taxon>Roseibium</taxon>
    </lineage>
</organism>
<proteinExistence type="inferred from homology"/>
<dbReference type="Gene3D" id="3.40.50.620">
    <property type="entry name" value="HUPs"/>
    <property type="match status" value="1"/>
</dbReference>
<dbReference type="InterPro" id="IPR014729">
    <property type="entry name" value="Rossmann-like_a/b/a_fold"/>
</dbReference>
<gene>
    <name evidence="11" type="primary">nadD</name>
    <name evidence="13" type="ORF">HK439_22455</name>
</gene>
<evidence type="ECO:0000256" key="8">
    <source>
        <dbReference type="ARBA" id="ARBA00022840"/>
    </source>
</evidence>
<dbReference type="GO" id="GO:0004515">
    <property type="term" value="F:nicotinate-nucleotide adenylyltransferase activity"/>
    <property type="evidence" value="ECO:0007669"/>
    <property type="project" value="UniProtKB-UniRule"/>
</dbReference>
<comment type="caution">
    <text evidence="13">The sequence shown here is derived from an EMBL/GenBank/DDBJ whole genome shotgun (WGS) entry which is preliminary data.</text>
</comment>
<dbReference type="NCBIfam" id="TIGR00482">
    <property type="entry name" value="nicotinate (nicotinamide) nucleotide adenylyltransferase"/>
    <property type="match status" value="1"/>
</dbReference>
<evidence type="ECO:0000313" key="13">
    <source>
        <dbReference type="EMBL" id="MBD1549031.1"/>
    </source>
</evidence>